<dbReference type="InterPro" id="IPR050098">
    <property type="entry name" value="TFPI/VKTCI-like"/>
</dbReference>
<keyword evidence="9" id="KW-1133">Transmembrane helix</keyword>
<dbReference type="CDD" id="cd00109">
    <property type="entry name" value="Kunitz-type"/>
    <property type="match status" value="29"/>
</dbReference>
<feature type="domain" description="BPTI/Kunitz inhibitor" evidence="10">
    <location>
        <begin position="74"/>
        <end position="124"/>
    </location>
</feature>
<dbReference type="InterPro" id="IPR002223">
    <property type="entry name" value="Kunitz_BPTI"/>
</dbReference>
<protein>
    <recommendedName>
        <fullName evidence="10">BPTI/Kunitz inhibitor domain-containing protein</fullName>
    </recommendedName>
</protein>
<proteinExistence type="predicted"/>
<keyword evidence="5" id="KW-0722">Serine protease inhibitor</keyword>
<dbReference type="FunFam" id="4.10.410.10:FF:000020">
    <property type="entry name" value="Collagen, type VI, alpha 3"/>
    <property type="match status" value="22"/>
</dbReference>
<dbReference type="Proteomes" id="UP000321570">
    <property type="component" value="Unassembled WGS sequence"/>
</dbReference>
<feature type="domain" description="BPTI/Kunitz inhibitor" evidence="10">
    <location>
        <begin position="413"/>
        <end position="463"/>
    </location>
</feature>
<keyword evidence="2" id="KW-0964">Secreted</keyword>
<dbReference type="PRINTS" id="PR00759">
    <property type="entry name" value="BASICPTASE"/>
</dbReference>
<evidence type="ECO:0000256" key="2">
    <source>
        <dbReference type="ARBA" id="ARBA00022525"/>
    </source>
</evidence>
<feature type="domain" description="BPTI/Kunitz inhibitor" evidence="10">
    <location>
        <begin position="1206"/>
        <end position="1256"/>
    </location>
</feature>
<feature type="domain" description="BPTI/Kunitz inhibitor" evidence="10">
    <location>
        <begin position="1136"/>
        <end position="1186"/>
    </location>
</feature>
<evidence type="ECO:0000313" key="12">
    <source>
        <dbReference type="Proteomes" id="UP000321570"/>
    </source>
</evidence>
<evidence type="ECO:0000256" key="7">
    <source>
        <dbReference type="ARBA" id="ARBA00023157"/>
    </source>
</evidence>
<keyword evidence="3" id="KW-0272">Extracellular matrix</keyword>
<keyword evidence="4" id="KW-0646">Protease inhibitor</keyword>
<evidence type="ECO:0000256" key="5">
    <source>
        <dbReference type="ARBA" id="ARBA00022900"/>
    </source>
</evidence>
<dbReference type="PANTHER" id="PTHR10083">
    <property type="entry name" value="KUNITZ-TYPE PROTEASE INHIBITOR-RELATED"/>
    <property type="match status" value="1"/>
</dbReference>
<keyword evidence="9" id="KW-0812">Transmembrane</keyword>
<dbReference type="PROSITE" id="PS00280">
    <property type="entry name" value="BPTI_KUNITZ_1"/>
    <property type="match status" value="20"/>
</dbReference>
<keyword evidence="9" id="KW-0472">Membrane</keyword>
<feature type="domain" description="BPTI/Kunitz inhibitor" evidence="10">
    <location>
        <begin position="1283"/>
        <end position="1333"/>
    </location>
</feature>
<feature type="domain" description="BPTI/Kunitz inhibitor" evidence="10">
    <location>
        <begin position="632"/>
        <end position="682"/>
    </location>
</feature>
<evidence type="ECO:0000256" key="9">
    <source>
        <dbReference type="SAM" id="Phobius"/>
    </source>
</evidence>
<keyword evidence="12" id="KW-1185">Reference proteome</keyword>
<dbReference type="Gene3D" id="4.10.410.10">
    <property type="entry name" value="Pancreatic trypsin inhibitor Kunitz domain"/>
    <property type="match status" value="31"/>
</dbReference>
<evidence type="ECO:0000256" key="1">
    <source>
        <dbReference type="ARBA" id="ARBA00004498"/>
    </source>
</evidence>
<feature type="domain" description="BPTI/Kunitz inhibitor" evidence="10">
    <location>
        <begin position="1494"/>
        <end position="1544"/>
    </location>
</feature>
<feature type="domain" description="BPTI/Kunitz inhibitor" evidence="10">
    <location>
        <begin position="2147"/>
        <end position="2197"/>
    </location>
</feature>
<sequence>MVGGRYEEVNGERKKTRKCLKFWLTFFVIATLALIGVVIWLVVAAKNGQSLYGYSAASSNGLVAASGHTIPEICTLPAAPGPCRARIERYFYDATMGTCTKFIYGGCSGNGNNFETLNDCMMTCTPKFVEKPDYCMLEKDSGPCYTASPRYAYDSKLDECVEFTFGGCGGNRNNFESMEECEKQCKEPSGIKDSTSGNSNDTSVCLLPHKTGNCRGYIQRWGFDPNSGKCVQFVYGGCGGNGNNFETLEACEQRCQAYMPAPIPFNQVPVMDPVCKLPQDSGSCRGSIRRWAYDVSRGSCVEFIYGGCQGNSNNFETREACETKCPASSPRGVIAPTLSSGISLNPICKLPQDAGPCRARIPRWAFDVSRGQCVQFNYGGCRGNENNFETKQQCEAACGARFLGSEIIDTSLCHLPRETGNCRGFFERWGFDPDTGQCVQFVYGGCGGNLNNFETKEACEQRCRAAIPMPLSNNDNLDYLDPICKLAKDPGPCSGSVNRWAFELQKGKCIDFIYGGCQGNDNNFETREACEAKCSLSNVSVIHPISNLPQKTSSNVHEIPVCQLPHERGGCMAYIPRWGFDALSGKCVQFIYGGCDGNANNFETQEDCEKKCKAFIPMPLPATNDKSIDPICKLIKEVGPCRGSNKRWAFDFSKGICEEFIYGGCRGNANNFESKEDCEARCGRGFNGNIEDEPVDSSVCNLPHEQGNCMALIQRWAYDPNSGKCIQFIFGGCGGNGNNFKTKEACEQKCLSSSFTQTSTSSNGALNPVCRLPQDTGPCRASIKRWSYDVSKGSCVEFIYGGCRGNDNNFETREACEAKCGGSPISGGSDGSSGQMVDVSICHLPLERGNCFQYIQRWGYDPATGNCAQFVYGGCGGNENNFETQEACEKSCLLSTVKGLHSSSSTSAAIPVSFSLPENGNLDQICSLPSAVGPCRSSYRRWTYDASKGGCVEFIYGGCGGNANNFESREGCEARCGRNGGSETASVPKLPIIEDDNDVCFMPHEKGDCYGFHERWGFEPKIGQCVMFVYSGCGGNGNNFESKEACTLRCIPGIPQTPKNDGPLDPICILSKDTGPCRGSLRRWAYDTSVNACVEFIYGGCRGNENNFESREACEAKCGNEGVYGSRNEIVNTSVCHLPQEIGKCLAYVPRWAFDPANGRCVQFIYGGCGGNENNFKTKEDCEERCRAAIPSAKPADENDTLDPICRLPQEVGPCQALIPRWAYDASQRRCIEFSYGGCRGNANNFNSKEACEAKCGAPGGAYSPEDSSVPRTEGERVDASICHLPLVSGTCTAFLQRWGFDPNTGKCVQFIYGGCGGNKNSFETKEACEEHCSSAIPNTKPADSNDVLDPVCKLPQETGPCRASIRRWSFDMFKGECVQFTYGGCRGNANNFESKEACEDKCTTGISIGSTNENGGNVDTSICHLPREGGNCYAFLQRWGFDGESGECVQFIYGGCGGNANNFETKEACEQRCLANIPNARAADKSDTLNPICKLPKEVGPCRSMLKRWYFDVASGKCTDFIYGGCRGNANNFETEGECEKMCKMLETYAQTSSNSHYGERSAESSNSAIDPICKMPQDPGPCRGFQRRWSFDLSQGQCVEFIYGGCKGNANNFEFKEDCEERCGAYKGYFSPEDEVAIDFINTSVCHLPHERGNCRASLQRWGFDASSGRCVQFIYGGCGGNENNFETKQDCEQKCLANIPNSKPADMNDAIDPDCRLPKEVGPCRARLRQWYYDVSSDQCLEFYYGGCRGNANKFQSKEACEAKCKSASAYLPSPSVSVSEVVSGNVSICHLPHERGNCEANIQRWGFYAPSGKCIQFVYGGCGGNANNFRTKAECEQICLANIPMAKPANASDALDPVCRLPQEVGPCRAYIKRWSYNLSKGECAEFSYGGCRGNANNFETKEDCETKCGVLESQNSGDTAVCNLPRERGDCHQLTHRWGYDSTNGKCIQFVFGGCGGNENNFETKEECEQRCLSTSPNVEFSSGERVLDPICRLLPDVGPCRAAQSRWFYDTSSRKCEEFIYGGCRGNENNFATKEACEAKCGENSPGRYPQAPQESPNNDNNPDNVDTSICHLPFEKGMCMMHFQRWGFDPNSGRCVQFAYGGCGGNENNFETKEACEQICLGTIPNARPADRNNALDPVCRLPQDVGPCKAMAKRWSYDLSLGSCIEFYYGGCRGNANNFETKEACEAMCTISGAQPISNVDICKLPKKEGPCRGRNPRFYYDSASKQCLKFNYGGCRGNENNFVTKAECEARCAKAA</sequence>
<feature type="domain" description="BPTI/Kunitz inhibitor" evidence="10">
    <location>
        <begin position="275"/>
        <end position="325"/>
    </location>
</feature>
<dbReference type="GO" id="GO:0004867">
    <property type="term" value="F:serine-type endopeptidase inhibitor activity"/>
    <property type="evidence" value="ECO:0007669"/>
    <property type="project" value="UniProtKB-KW"/>
</dbReference>
<dbReference type="PANTHER" id="PTHR10083:SF374">
    <property type="entry name" value="BPTI_KUNITZ INHIBITOR DOMAIN-CONTAINING PROTEIN"/>
    <property type="match status" value="1"/>
</dbReference>
<organism evidence="11 12">
    <name type="scientific">Hymenolepis diminuta</name>
    <name type="common">Rat tapeworm</name>
    <dbReference type="NCBI Taxonomy" id="6216"/>
    <lineage>
        <taxon>Eukaryota</taxon>
        <taxon>Metazoa</taxon>
        <taxon>Spiralia</taxon>
        <taxon>Lophotrochozoa</taxon>
        <taxon>Platyhelminthes</taxon>
        <taxon>Cestoda</taxon>
        <taxon>Eucestoda</taxon>
        <taxon>Cyclophyllidea</taxon>
        <taxon>Hymenolepididae</taxon>
        <taxon>Hymenolepis</taxon>
    </lineage>
</organism>
<evidence type="ECO:0000256" key="8">
    <source>
        <dbReference type="ARBA" id="ARBA00023180"/>
    </source>
</evidence>
<feature type="domain" description="BPTI/Kunitz inhibitor" evidence="10">
    <location>
        <begin position="1927"/>
        <end position="1977"/>
    </location>
</feature>
<feature type="domain" description="BPTI/Kunitz inhibitor" evidence="10">
    <location>
        <begin position="770"/>
        <end position="820"/>
    </location>
</feature>
<name>A0A564YIW3_HYMDI</name>
<feature type="domain" description="BPTI/Kunitz inhibitor" evidence="10">
    <location>
        <begin position="1648"/>
        <end position="1698"/>
    </location>
</feature>
<feature type="domain" description="BPTI/Kunitz inhibitor" evidence="10">
    <location>
        <begin position="562"/>
        <end position="612"/>
    </location>
</feature>
<dbReference type="Pfam" id="PF00014">
    <property type="entry name" value="Kunitz_BPTI"/>
    <property type="match status" value="31"/>
</dbReference>
<evidence type="ECO:0000256" key="6">
    <source>
        <dbReference type="ARBA" id="ARBA00022974"/>
    </source>
</evidence>
<feature type="domain" description="BPTI/Kunitz inhibitor" evidence="10">
    <location>
        <begin position="1068"/>
        <end position="1118"/>
    </location>
</feature>
<feature type="domain" description="BPTI/Kunitz inhibitor" evidence="10">
    <location>
        <begin position="700"/>
        <end position="750"/>
    </location>
</feature>
<feature type="domain" description="BPTI/Kunitz inhibitor" evidence="10">
    <location>
        <begin position="205"/>
        <end position="255"/>
    </location>
</feature>
<reference evidence="11 12" key="1">
    <citation type="submission" date="2019-07" db="EMBL/GenBank/DDBJ databases">
        <authorList>
            <person name="Jastrzebski P J."/>
            <person name="Paukszto L."/>
            <person name="Jastrzebski P J."/>
        </authorList>
    </citation>
    <scope>NUCLEOTIDE SEQUENCE [LARGE SCALE GENOMIC DNA]</scope>
    <source>
        <strain evidence="11 12">WMS-il1</strain>
    </source>
</reference>
<feature type="domain" description="BPTI/Kunitz inhibitor" evidence="10">
    <location>
        <begin position="842"/>
        <end position="892"/>
    </location>
</feature>
<keyword evidence="6" id="KW-0654">Proteoglycan</keyword>
<evidence type="ECO:0000256" key="3">
    <source>
        <dbReference type="ARBA" id="ARBA00022530"/>
    </source>
</evidence>
<feature type="domain" description="BPTI/Kunitz inhibitor" evidence="10">
    <location>
        <begin position="1000"/>
        <end position="1050"/>
    </location>
</feature>
<feature type="domain" description="BPTI/Kunitz inhibitor" evidence="10">
    <location>
        <begin position="2211"/>
        <end position="2261"/>
    </location>
</feature>
<feature type="domain" description="BPTI/Kunitz inhibitor" evidence="10">
    <location>
        <begin position="926"/>
        <end position="976"/>
    </location>
</feature>
<dbReference type="InterPro" id="IPR020901">
    <property type="entry name" value="Prtase_inh_Kunz-CS"/>
</dbReference>
<dbReference type="FunFam" id="4.10.410.10:FF:000021">
    <property type="entry name" value="Serine protease inhibitor, putative"/>
    <property type="match status" value="4"/>
</dbReference>
<feature type="domain" description="BPTI/Kunitz inhibitor" evidence="10">
    <location>
        <begin position="1424"/>
        <end position="1474"/>
    </location>
</feature>
<gene>
    <name evidence="11" type="ORF">WMSIL1_LOCUS6820</name>
</gene>
<feature type="domain" description="BPTI/Kunitz inhibitor" evidence="10">
    <location>
        <begin position="348"/>
        <end position="398"/>
    </location>
</feature>
<feature type="domain" description="BPTI/Kunitz inhibitor" evidence="10">
    <location>
        <begin position="1997"/>
        <end position="2047"/>
    </location>
</feature>
<feature type="domain" description="BPTI/Kunitz inhibitor" evidence="10">
    <location>
        <begin position="1718"/>
        <end position="1768"/>
    </location>
</feature>
<feature type="domain" description="BPTI/Kunitz inhibitor" evidence="10">
    <location>
        <begin position="2077"/>
        <end position="2127"/>
    </location>
</feature>
<dbReference type="FunFam" id="4.10.410.10:FF:000017">
    <property type="entry name" value="papilin isoform X2"/>
    <property type="match status" value="1"/>
</dbReference>
<dbReference type="SMART" id="SM00131">
    <property type="entry name" value="KU"/>
    <property type="match status" value="31"/>
</dbReference>
<feature type="domain" description="BPTI/Kunitz inhibitor" evidence="10">
    <location>
        <begin position="1575"/>
        <end position="1625"/>
    </location>
</feature>
<evidence type="ECO:0000256" key="4">
    <source>
        <dbReference type="ARBA" id="ARBA00022690"/>
    </source>
</evidence>
<dbReference type="FunFam" id="4.10.410.10:FF:000004">
    <property type="entry name" value="Tissue factor pathway inhibitor"/>
    <property type="match status" value="1"/>
</dbReference>
<keyword evidence="7" id="KW-1015">Disulfide bond</keyword>
<feature type="domain" description="BPTI/Kunitz inhibitor" evidence="10">
    <location>
        <begin position="135"/>
        <end position="185"/>
    </location>
</feature>
<keyword evidence="8" id="KW-0325">Glycoprotein</keyword>
<feature type="transmembrane region" description="Helical" evidence="9">
    <location>
        <begin position="22"/>
        <end position="43"/>
    </location>
</feature>
<dbReference type="SUPFAM" id="SSF57362">
    <property type="entry name" value="BPTI-like"/>
    <property type="match status" value="31"/>
</dbReference>
<dbReference type="FunFam" id="4.10.410.10:FF:000011">
    <property type="entry name" value="Tissue factor pathway inhibitor"/>
    <property type="match status" value="1"/>
</dbReference>
<feature type="domain" description="BPTI/Kunitz inhibitor" evidence="10">
    <location>
        <begin position="1863"/>
        <end position="1913"/>
    </location>
</feature>
<feature type="domain" description="BPTI/Kunitz inhibitor" evidence="10">
    <location>
        <begin position="484"/>
        <end position="534"/>
    </location>
</feature>
<evidence type="ECO:0000313" key="11">
    <source>
        <dbReference type="EMBL" id="VUZ46678.1"/>
    </source>
</evidence>
<accession>A0A564YIW3</accession>
<evidence type="ECO:0000259" key="10">
    <source>
        <dbReference type="PROSITE" id="PS50279"/>
    </source>
</evidence>
<dbReference type="GO" id="GO:0005615">
    <property type="term" value="C:extracellular space"/>
    <property type="evidence" value="ECO:0007669"/>
    <property type="project" value="TreeGrafter"/>
</dbReference>
<feature type="domain" description="BPTI/Kunitz inhibitor" evidence="10">
    <location>
        <begin position="1353"/>
        <end position="1403"/>
    </location>
</feature>
<dbReference type="PROSITE" id="PS50279">
    <property type="entry name" value="BPTI_KUNITZ_2"/>
    <property type="match status" value="31"/>
</dbReference>
<dbReference type="InterPro" id="IPR036880">
    <property type="entry name" value="Kunitz_BPTI_sf"/>
</dbReference>
<feature type="domain" description="BPTI/Kunitz inhibitor" evidence="10">
    <location>
        <begin position="1793"/>
        <end position="1843"/>
    </location>
</feature>
<comment type="subcellular location">
    <subcellularLocation>
        <location evidence="1">Secreted</location>
        <location evidence="1">Extracellular space</location>
        <location evidence="1">Extracellular matrix</location>
    </subcellularLocation>
</comment>
<dbReference type="EMBL" id="CABIJS010000222">
    <property type="protein sequence ID" value="VUZ46678.1"/>
    <property type="molecule type" value="Genomic_DNA"/>
</dbReference>